<dbReference type="GO" id="GO:0000165">
    <property type="term" value="P:MAPK cascade"/>
    <property type="evidence" value="ECO:0007669"/>
    <property type="project" value="UniProtKB-ARBA"/>
</dbReference>
<dbReference type="OrthoDB" id="26722at2759"/>
<gene>
    <name evidence="7" type="ORF">CYLTODRAFT_396373</name>
</gene>
<feature type="region of interest" description="Disordered" evidence="5">
    <location>
        <begin position="18"/>
        <end position="80"/>
    </location>
</feature>
<dbReference type="InterPro" id="IPR008266">
    <property type="entry name" value="Tyr_kinase_AS"/>
</dbReference>
<dbReference type="SUPFAM" id="SSF56112">
    <property type="entry name" value="Protein kinase-like (PK-like)"/>
    <property type="match status" value="1"/>
</dbReference>
<accession>A0A0D7BDY5</accession>
<keyword evidence="3 7" id="KW-0418">Kinase</keyword>
<keyword evidence="4" id="KW-0067">ATP-binding</keyword>
<name>A0A0D7BDY5_9AGAR</name>
<evidence type="ECO:0000256" key="3">
    <source>
        <dbReference type="ARBA" id="ARBA00022777"/>
    </source>
</evidence>
<proteinExistence type="predicted"/>
<dbReference type="InterPro" id="IPR001245">
    <property type="entry name" value="Ser-Thr/Tyr_kinase_cat_dom"/>
</dbReference>
<dbReference type="GO" id="GO:0004672">
    <property type="term" value="F:protein kinase activity"/>
    <property type="evidence" value="ECO:0007669"/>
    <property type="project" value="InterPro"/>
</dbReference>
<dbReference type="PANTHER" id="PTHR48016">
    <property type="entry name" value="MAP KINASE KINASE KINASE SSK2-RELATED-RELATED"/>
    <property type="match status" value="1"/>
</dbReference>
<evidence type="ECO:0000313" key="7">
    <source>
        <dbReference type="EMBL" id="KIY67806.1"/>
    </source>
</evidence>
<protein>
    <submittedName>
        <fullName evidence="7">Kinase-like protein</fullName>
    </submittedName>
</protein>
<keyword evidence="8" id="KW-1185">Reference proteome</keyword>
<feature type="domain" description="Protein kinase" evidence="6">
    <location>
        <begin position="84"/>
        <end position="344"/>
    </location>
</feature>
<sequence length="377" mass="42338">MTFLKKVLSWRWWSKHGRERDLDTESTSDSKSSDSGWRPPSYCETPPPAYEKYPGDEKQMITSSISEDDSEDAYEASTSYDSRRQSARFLDDDVSPEVQRAVLDGNRSVAIKVIRGSECKRLRNALQREALAWRRLQHENLLPFLGISNYDGFSPTLCSVSPWMKNGDVLKFLRENPDYDRLGFVRDAAEGVKYLHSQNMIHGDIRCANILVKNDGHCCLTDFGIATVLETSNITISSIGDRGSLRWTPPEAFHQRSLRARKPPRDIYSLGCAIIEMYTGEPPYSGLALGSGNVVARILAGQPPDMPFDAYPTSLWTSVVSKCLSMDAAGRPSAEALVIVLARLQEDPGRIRSQKRYGRYLDSSEVEMLRHMVPSSS</sequence>
<reference evidence="7 8" key="1">
    <citation type="journal article" date="2015" name="Fungal Genet. Biol.">
        <title>Evolution of novel wood decay mechanisms in Agaricales revealed by the genome sequences of Fistulina hepatica and Cylindrobasidium torrendii.</title>
        <authorList>
            <person name="Floudas D."/>
            <person name="Held B.W."/>
            <person name="Riley R."/>
            <person name="Nagy L.G."/>
            <person name="Koehler G."/>
            <person name="Ransdell A.S."/>
            <person name="Younus H."/>
            <person name="Chow J."/>
            <person name="Chiniquy J."/>
            <person name="Lipzen A."/>
            <person name="Tritt A."/>
            <person name="Sun H."/>
            <person name="Haridas S."/>
            <person name="LaButti K."/>
            <person name="Ohm R.A."/>
            <person name="Kues U."/>
            <person name="Blanchette R.A."/>
            <person name="Grigoriev I.V."/>
            <person name="Minto R.E."/>
            <person name="Hibbett D.S."/>
        </authorList>
    </citation>
    <scope>NUCLEOTIDE SEQUENCE [LARGE SCALE GENOMIC DNA]</scope>
    <source>
        <strain evidence="7 8">FP15055 ss-10</strain>
    </source>
</reference>
<evidence type="ECO:0000259" key="6">
    <source>
        <dbReference type="PROSITE" id="PS50011"/>
    </source>
</evidence>
<evidence type="ECO:0000256" key="4">
    <source>
        <dbReference type="ARBA" id="ARBA00022840"/>
    </source>
</evidence>
<dbReference type="Proteomes" id="UP000054007">
    <property type="component" value="Unassembled WGS sequence"/>
</dbReference>
<dbReference type="PANTHER" id="PTHR48016:SF56">
    <property type="entry name" value="MAPKK KINASE"/>
    <property type="match status" value="1"/>
</dbReference>
<dbReference type="EMBL" id="KN880516">
    <property type="protein sequence ID" value="KIY67806.1"/>
    <property type="molecule type" value="Genomic_DNA"/>
</dbReference>
<dbReference type="Gene3D" id="1.10.510.10">
    <property type="entry name" value="Transferase(Phosphotransferase) domain 1"/>
    <property type="match status" value="1"/>
</dbReference>
<evidence type="ECO:0000256" key="2">
    <source>
        <dbReference type="ARBA" id="ARBA00022741"/>
    </source>
</evidence>
<evidence type="ECO:0000313" key="8">
    <source>
        <dbReference type="Proteomes" id="UP000054007"/>
    </source>
</evidence>
<dbReference type="InterPro" id="IPR050538">
    <property type="entry name" value="MAP_kinase_kinase_kinase"/>
</dbReference>
<feature type="compositionally biased region" description="Low complexity" evidence="5">
    <location>
        <begin position="25"/>
        <end position="35"/>
    </location>
</feature>
<dbReference type="InterPro" id="IPR011009">
    <property type="entry name" value="Kinase-like_dom_sf"/>
</dbReference>
<dbReference type="Pfam" id="PF07714">
    <property type="entry name" value="PK_Tyr_Ser-Thr"/>
    <property type="match status" value="1"/>
</dbReference>
<keyword evidence="2" id="KW-0547">Nucleotide-binding</keyword>
<evidence type="ECO:0000256" key="1">
    <source>
        <dbReference type="ARBA" id="ARBA00022679"/>
    </source>
</evidence>
<dbReference type="PROSITE" id="PS50011">
    <property type="entry name" value="PROTEIN_KINASE_DOM"/>
    <property type="match status" value="1"/>
</dbReference>
<dbReference type="PROSITE" id="PS00109">
    <property type="entry name" value="PROTEIN_KINASE_TYR"/>
    <property type="match status" value="1"/>
</dbReference>
<dbReference type="InterPro" id="IPR000719">
    <property type="entry name" value="Prot_kinase_dom"/>
</dbReference>
<dbReference type="GO" id="GO:0005524">
    <property type="term" value="F:ATP binding"/>
    <property type="evidence" value="ECO:0007669"/>
    <property type="project" value="UniProtKB-KW"/>
</dbReference>
<organism evidence="7 8">
    <name type="scientific">Cylindrobasidium torrendii FP15055 ss-10</name>
    <dbReference type="NCBI Taxonomy" id="1314674"/>
    <lineage>
        <taxon>Eukaryota</taxon>
        <taxon>Fungi</taxon>
        <taxon>Dikarya</taxon>
        <taxon>Basidiomycota</taxon>
        <taxon>Agaricomycotina</taxon>
        <taxon>Agaricomycetes</taxon>
        <taxon>Agaricomycetidae</taxon>
        <taxon>Agaricales</taxon>
        <taxon>Marasmiineae</taxon>
        <taxon>Physalacriaceae</taxon>
        <taxon>Cylindrobasidium</taxon>
    </lineage>
</organism>
<keyword evidence="1" id="KW-0808">Transferase</keyword>
<dbReference type="AlphaFoldDB" id="A0A0D7BDY5"/>
<dbReference type="STRING" id="1314674.A0A0D7BDY5"/>
<evidence type="ECO:0000256" key="5">
    <source>
        <dbReference type="SAM" id="MobiDB-lite"/>
    </source>
</evidence>